<dbReference type="PANTHER" id="PTHR43152:SF3">
    <property type="entry name" value="UVRABC SYSTEM PROTEIN A"/>
    <property type="match status" value="1"/>
</dbReference>
<dbReference type="InterPro" id="IPR041102">
    <property type="entry name" value="UvrA_inter"/>
</dbReference>
<feature type="zinc finger region" description="C4-type" evidence="17">
    <location>
        <begin position="252"/>
        <end position="279"/>
    </location>
</feature>
<keyword evidence="17" id="KW-0742">SOS response</keyword>
<keyword evidence="8 17" id="KW-0863">Zinc-finger</keyword>
<keyword evidence="6 17" id="KW-0227">DNA damage</keyword>
<keyword evidence="10 17" id="KW-0067">ATP-binding</keyword>
<feature type="zinc finger region" description="C4-type" evidence="17">
    <location>
        <begin position="734"/>
        <end position="760"/>
    </location>
</feature>
<comment type="similarity">
    <text evidence="14 17">Belongs to the ABC transporter superfamily. UvrA family.</text>
</comment>
<feature type="binding site" evidence="17">
    <location>
        <begin position="635"/>
        <end position="642"/>
    </location>
    <ligand>
        <name>ATP</name>
        <dbReference type="ChEBI" id="CHEBI:30616"/>
    </ligand>
</feature>
<dbReference type="GO" id="GO:0016887">
    <property type="term" value="F:ATP hydrolysis activity"/>
    <property type="evidence" value="ECO:0007669"/>
    <property type="project" value="InterPro"/>
</dbReference>
<dbReference type="RefSeq" id="WP_003546588.1">
    <property type="nucleotide sequence ID" value="NC_006814.3"/>
</dbReference>
<gene>
    <name evidence="17 19" type="primary">uvrA</name>
    <name evidence="19" type="ordered locus">LBA0689</name>
</gene>
<dbReference type="NCBIfam" id="NF001503">
    <property type="entry name" value="PRK00349.1"/>
    <property type="match status" value="1"/>
</dbReference>
<dbReference type="InterPro" id="IPR004602">
    <property type="entry name" value="UvrA"/>
</dbReference>
<evidence type="ECO:0000256" key="1">
    <source>
        <dbReference type="ARBA" id="ARBA00004496"/>
    </source>
</evidence>
<dbReference type="PATRIC" id="fig|272621.13.peg.658"/>
<dbReference type="InterPro" id="IPR003593">
    <property type="entry name" value="AAA+_ATPase"/>
</dbReference>
<dbReference type="FunFam" id="1.20.1580.10:FF:000002">
    <property type="entry name" value="UvrABC system protein A"/>
    <property type="match status" value="1"/>
</dbReference>
<comment type="subunit">
    <text evidence="17">Forms a heterotetramer with UvrB during the search for lesions.</text>
</comment>
<dbReference type="KEGG" id="lac:LBA0689"/>
<evidence type="ECO:0000256" key="6">
    <source>
        <dbReference type="ARBA" id="ARBA00022763"/>
    </source>
</evidence>
<dbReference type="Gene3D" id="1.20.1580.10">
    <property type="entry name" value="ABC transporter ATPase like domain"/>
    <property type="match status" value="2"/>
</dbReference>
<keyword evidence="4 17" id="KW-0677">Repeat</keyword>
<evidence type="ECO:0000256" key="9">
    <source>
        <dbReference type="ARBA" id="ARBA00022833"/>
    </source>
</evidence>
<dbReference type="PROSITE" id="PS00211">
    <property type="entry name" value="ABC_TRANSPORTER_1"/>
    <property type="match status" value="2"/>
</dbReference>
<dbReference type="Proteomes" id="UP000006381">
    <property type="component" value="Chromosome"/>
</dbReference>
<sequence length="946" mass="105267">MVNDKIVVRGAREHNLKDIDLTIPKDKLVVITGLSGSGKSSLAFDTLYAEGRRRYVQSLSSYARQFLGQMDKPDVDSIDGLNPAISIDQKTTSHNPRSTVGTVTEINDYLRLLWARVGHPVCPNDGTLIERQSVDQMVDRIMGLPERTKIQLLAPVVRAKRGEHKEVFKRIQRAGYVRVIVDGEMHEIGEEFNLEKNKRHSIDIVVDRLIVKDSIRSRLFDSTEAALRLSDGYMNVDVIDGKMLNFSEDYACPKCGFTVGEMEPRLFSFNAPFGACPDCDGLGMKLEVDEDLVVPDKSLTLEEGALAPWKTSNYYSEMLKQACDALGIPMDKPFNKLTKKQKDIILHGSTKPVKFNITGDFGVNATTQPFEGVMTNVERRYRRPMSKFMRDVMGKYMTELTCSTCHGKRLNEKALAVKVMGKDIAQASDLSIKKALDFFSNIELSEQETIIAKPVLKEVRDRLSFLDSVGLDYLTLSRTANTLSGGEAQRIRLATQIGSNLSGVMYVLDEPSIGLHQRDNDRLIASLKRMRDLGNSLIVVEHDDETMRQADYLVDMGPGAGVYGGKVMAQGTPEEVEKDPNSLTGQYLSGKKFVPVPLKRRKGNGKKITITGATENNLKDIDVSFPLGKFIVVSGVSGSGKSTLVNMILKRALAQKLNNNSTKPGKYKSIRGYKNIEKIIDIDQSPIGRTPRSNPATYTSVFDDIRTLFAQTNEAKMRGYTKARFSFNVKGGRCEACHGDGIIKIEMNFLPDVYVPCEVCHGTRYNSETLEVTYREKNIAQVLDMTINEACKFFENIPKIERKLKTIVDVGLGYVKLGQSATTLSGGEAQRMKLAAELQKLSTGKNFYILDEPTTGLHTDDIKRLLEVLQRLVDEGNTVLIIEHNLDVIKNADWLIDLGPEGGEGGGTIVATGTPEEVAEVRESYTGQYLKPVLRRDILLTKRAQK</sequence>
<evidence type="ECO:0000256" key="4">
    <source>
        <dbReference type="ARBA" id="ARBA00022737"/>
    </source>
</evidence>
<proteinExistence type="inferred from homology"/>
<dbReference type="GO" id="GO:0009381">
    <property type="term" value="F:excinuclease ABC activity"/>
    <property type="evidence" value="ECO:0007669"/>
    <property type="project" value="UniProtKB-UniRule"/>
</dbReference>
<evidence type="ECO:0000256" key="5">
    <source>
        <dbReference type="ARBA" id="ARBA00022741"/>
    </source>
</evidence>
<dbReference type="GO" id="GO:0005524">
    <property type="term" value="F:ATP binding"/>
    <property type="evidence" value="ECO:0007669"/>
    <property type="project" value="UniProtKB-UniRule"/>
</dbReference>
<dbReference type="InterPro" id="IPR003439">
    <property type="entry name" value="ABC_transporter-like_ATP-bd"/>
</dbReference>
<protein>
    <recommendedName>
        <fullName evidence="15 17">UvrABC system protein A</fullName>
        <shortName evidence="17">UvrA protein</shortName>
    </recommendedName>
    <alternativeName>
        <fullName evidence="16 17">Excinuclease ABC subunit A</fullName>
    </alternativeName>
</protein>
<dbReference type="SUPFAM" id="SSF52540">
    <property type="entry name" value="P-loop containing nucleoside triphosphate hydrolases"/>
    <property type="match status" value="2"/>
</dbReference>
<dbReference type="GO" id="GO:0006289">
    <property type="term" value="P:nucleotide-excision repair"/>
    <property type="evidence" value="ECO:0007669"/>
    <property type="project" value="UniProtKB-UniRule"/>
</dbReference>
<dbReference type="InterPro" id="IPR017871">
    <property type="entry name" value="ABC_transporter-like_CS"/>
</dbReference>
<dbReference type="SMART" id="SM00382">
    <property type="entry name" value="AAA"/>
    <property type="match status" value="1"/>
</dbReference>
<evidence type="ECO:0000256" key="17">
    <source>
        <dbReference type="HAMAP-Rule" id="MF_00205"/>
    </source>
</evidence>
<dbReference type="CDD" id="cd03271">
    <property type="entry name" value="ABC_UvrA_II"/>
    <property type="match status" value="1"/>
</dbReference>
<dbReference type="PANTHER" id="PTHR43152">
    <property type="entry name" value="UVRABC SYSTEM PROTEIN A"/>
    <property type="match status" value="1"/>
</dbReference>
<evidence type="ECO:0000256" key="12">
    <source>
        <dbReference type="ARBA" id="ARBA00023125"/>
    </source>
</evidence>
<comment type="function">
    <text evidence="17">The UvrABC repair system catalyzes the recognition and processing of DNA lesions. UvrA is an ATPase and a DNA-binding protein. A damage recognition complex composed of 2 UvrA and 2 UvrB subunits scans DNA for abnormalities. When the presence of a lesion has been verified by UvrB, the UvrA molecules dissociate.</text>
</comment>
<evidence type="ECO:0000256" key="10">
    <source>
        <dbReference type="ARBA" id="ARBA00022840"/>
    </source>
</evidence>
<dbReference type="InterPro" id="IPR041552">
    <property type="entry name" value="UvrA_DNA-bd"/>
</dbReference>
<dbReference type="Gene3D" id="3.30.1490.20">
    <property type="entry name" value="ATP-grasp fold, A domain"/>
    <property type="match status" value="1"/>
</dbReference>
<dbReference type="Gene3D" id="3.40.50.300">
    <property type="entry name" value="P-loop containing nucleotide triphosphate hydrolases"/>
    <property type="match status" value="2"/>
</dbReference>
<dbReference type="GO" id="GO:0003677">
    <property type="term" value="F:DNA binding"/>
    <property type="evidence" value="ECO:0007669"/>
    <property type="project" value="UniProtKB-UniRule"/>
</dbReference>
<dbReference type="Pfam" id="PF17760">
    <property type="entry name" value="UvrA_inter"/>
    <property type="match status" value="1"/>
</dbReference>
<dbReference type="Pfam" id="PF17755">
    <property type="entry name" value="UvrA_DNA-bind"/>
    <property type="match status" value="1"/>
</dbReference>
<dbReference type="AlphaFoldDB" id="Q5FL60"/>
<feature type="domain" description="ABC transporter" evidence="18">
    <location>
        <begin position="313"/>
        <end position="589"/>
    </location>
</feature>
<evidence type="ECO:0000256" key="7">
    <source>
        <dbReference type="ARBA" id="ARBA00022769"/>
    </source>
</evidence>
<dbReference type="InterPro" id="IPR027417">
    <property type="entry name" value="P-loop_NTPase"/>
</dbReference>
<evidence type="ECO:0000256" key="14">
    <source>
        <dbReference type="ARBA" id="ARBA00038000"/>
    </source>
</evidence>
<dbReference type="HOGENOM" id="CLU_001370_0_2_9"/>
<dbReference type="eggNOG" id="COG0178">
    <property type="taxonomic scope" value="Bacteria"/>
</dbReference>
<dbReference type="HAMAP" id="MF_00205">
    <property type="entry name" value="UvrA"/>
    <property type="match status" value="1"/>
</dbReference>
<evidence type="ECO:0000256" key="15">
    <source>
        <dbReference type="ARBA" id="ARBA00039316"/>
    </source>
</evidence>
<dbReference type="NCBIfam" id="TIGR00630">
    <property type="entry name" value="uvra"/>
    <property type="match status" value="1"/>
</dbReference>
<evidence type="ECO:0000256" key="8">
    <source>
        <dbReference type="ARBA" id="ARBA00022771"/>
    </source>
</evidence>
<dbReference type="GO" id="GO:0009432">
    <property type="term" value="P:SOS response"/>
    <property type="evidence" value="ECO:0007669"/>
    <property type="project" value="UniProtKB-UniRule"/>
</dbReference>
<keyword evidence="9 17" id="KW-0862">Zinc</keyword>
<feature type="binding site" evidence="17">
    <location>
        <begin position="33"/>
        <end position="40"/>
    </location>
    <ligand>
        <name>ATP</name>
        <dbReference type="ChEBI" id="CHEBI:30616"/>
    </ligand>
</feature>
<keyword evidence="5 17" id="KW-0547">Nucleotide-binding</keyword>
<keyword evidence="20" id="KW-1185">Reference proteome</keyword>
<evidence type="ECO:0000256" key="11">
    <source>
        <dbReference type="ARBA" id="ARBA00022881"/>
    </source>
</evidence>
<evidence type="ECO:0000313" key="19">
    <source>
        <dbReference type="EMBL" id="AAV42564.1"/>
    </source>
</evidence>
<evidence type="ECO:0000256" key="2">
    <source>
        <dbReference type="ARBA" id="ARBA00022490"/>
    </source>
</evidence>
<dbReference type="PROSITE" id="PS50893">
    <property type="entry name" value="ABC_TRANSPORTER_2"/>
    <property type="match status" value="2"/>
</dbReference>
<keyword evidence="13 17" id="KW-0234">DNA repair</keyword>
<dbReference type="CDD" id="cd03270">
    <property type="entry name" value="ABC_UvrA_I"/>
    <property type="match status" value="1"/>
</dbReference>
<keyword evidence="7 17" id="KW-0228">DNA excision</keyword>
<evidence type="ECO:0000256" key="3">
    <source>
        <dbReference type="ARBA" id="ARBA00022723"/>
    </source>
</evidence>
<dbReference type="Gene3D" id="1.10.8.280">
    <property type="entry name" value="ABC transporter ATPase domain-like"/>
    <property type="match status" value="1"/>
</dbReference>
<accession>Q5FL60</accession>
<organism evidence="20">
    <name type="scientific">Lactobacillus acidophilus (strain ATCC 700396 / NCK56 / N2 / NCFM)</name>
    <dbReference type="NCBI Taxonomy" id="272621"/>
    <lineage>
        <taxon>Bacteria</taxon>
        <taxon>Bacillati</taxon>
        <taxon>Bacillota</taxon>
        <taxon>Bacilli</taxon>
        <taxon>Lactobacillales</taxon>
        <taxon>Lactobacillaceae</taxon>
        <taxon>Lactobacillus</taxon>
    </lineage>
</organism>
<dbReference type="GO" id="GO:0008270">
    <property type="term" value="F:zinc ion binding"/>
    <property type="evidence" value="ECO:0007669"/>
    <property type="project" value="UniProtKB-UniRule"/>
</dbReference>
<keyword evidence="11 17" id="KW-0267">Excision nuclease</keyword>
<dbReference type="GeneID" id="93290184"/>
<evidence type="ECO:0000256" key="16">
    <source>
        <dbReference type="ARBA" id="ARBA00042156"/>
    </source>
</evidence>
<evidence type="ECO:0000259" key="18">
    <source>
        <dbReference type="PROSITE" id="PS50893"/>
    </source>
</evidence>
<keyword evidence="3 17" id="KW-0479">Metal-binding</keyword>
<feature type="domain" description="ABC transporter" evidence="18">
    <location>
        <begin position="603"/>
        <end position="931"/>
    </location>
</feature>
<dbReference type="GO" id="GO:0005737">
    <property type="term" value="C:cytoplasm"/>
    <property type="evidence" value="ECO:0007669"/>
    <property type="project" value="UniProtKB-SubCell"/>
</dbReference>
<keyword evidence="12 17" id="KW-0238">DNA-binding</keyword>
<dbReference type="STRING" id="272621.LBA0689"/>
<dbReference type="InterPro" id="IPR013815">
    <property type="entry name" value="ATP_grasp_subdomain_1"/>
</dbReference>
<keyword evidence="2 17" id="KW-0963">Cytoplasm</keyword>
<dbReference type="OrthoDB" id="9809851at2"/>
<evidence type="ECO:0000313" key="20">
    <source>
        <dbReference type="Proteomes" id="UP000006381"/>
    </source>
</evidence>
<evidence type="ECO:0000256" key="13">
    <source>
        <dbReference type="ARBA" id="ARBA00023204"/>
    </source>
</evidence>
<dbReference type="GO" id="GO:0009380">
    <property type="term" value="C:excinuclease repair complex"/>
    <property type="evidence" value="ECO:0007669"/>
    <property type="project" value="InterPro"/>
</dbReference>
<dbReference type="EMBL" id="CP000033">
    <property type="protein sequence ID" value="AAV42564.1"/>
    <property type="molecule type" value="Genomic_DNA"/>
</dbReference>
<name>Q5FL60_LACAC</name>
<dbReference type="BioCyc" id="LACI272621:G1G49-710-MONOMER"/>
<comment type="subcellular location">
    <subcellularLocation>
        <location evidence="1 17">Cytoplasm</location>
    </subcellularLocation>
</comment>
<reference evidence="19 20" key="1">
    <citation type="journal article" date="2005" name="Proc. Natl. Acad. Sci. U.S.A.">
        <title>Complete genome sequence of the probiotic lactic acid bacterium Lactobacillus acidophilus NCFM.</title>
        <authorList>
            <person name="Altermann E."/>
            <person name="Russell W.M."/>
            <person name="Azcarate-Peril M.A."/>
            <person name="Barrangou R."/>
            <person name="Buck B.L."/>
            <person name="McAuliffe O."/>
            <person name="Souther N."/>
            <person name="Dobson A."/>
            <person name="Duong T."/>
            <person name="Callanan M."/>
            <person name="Lick S."/>
            <person name="Hamrick A."/>
            <person name="Cano R."/>
            <person name="Klaenhammer T.R."/>
        </authorList>
    </citation>
    <scope>NUCLEOTIDE SEQUENCE [LARGE SCALE GENOMIC DNA]</scope>
    <source>
        <strain evidence="20">ATCC 700396 / NCK56 / N2 / NCFM</strain>
    </source>
</reference>